<reference evidence="2" key="1">
    <citation type="submission" date="2020-10" db="EMBL/GenBank/DDBJ databases">
        <title>Genome Sequence of Monilinia vaccinii-corymbosi Sheds Light on Mummy Berry Disease Infection of Blueberry and Mating Type.</title>
        <authorList>
            <person name="Yow A.G."/>
            <person name="Zhang Y."/>
            <person name="Bansal K."/>
            <person name="Eacker S.M."/>
            <person name="Sullivan S."/>
            <person name="Liachko I."/>
            <person name="Cubeta M.A."/>
            <person name="Rollins J.A."/>
            <person name="Ashrafi H."/>
        </authorList>
    </citation>
    <scope>NUCLEOTIDE SEQUENCE</scope>
    <source>
        <strain evidence="2">RL-1</strain>
    </source>
</reference>
<proteinExistence type="predicted"/>
<evidence type="ECO:0000313" key="3">
    <source>
        <dbReference type="Proteomes" id="UP000672032"/>
    </source>
</evidence>
<dbReference type="EMBL" id="CP063407">
    <property type="protein sequence ID" value="QSZ32460.1"/>
    <property type="molecule type" value="Genomic_DNA"/>
</dbReference>
<keyword evidence="3" id="KW-1185">Reference proteome</keyword>
<organism evidence="2 3">
    <name type="scientific">Monilinia vaccinii-corymbosi</name>
    <dbReference type="NCBI Taxonomy" id="61207"/>
    <lineage>
        <taxon>Eukaryota</taxon>
        <taxon>Fungi</taxon>
        <taxon>Dikarya</taxon>
        <taxon>Ascomycota</taxon>
        <taxon>Pezizomycotina</taxon>
        <taxon>Leotiomycetes</taxon>
        <taxon>Helotiales</taxon>
        <taxon>Sclerotiniaceae</taxon>
        <taxon>Monilinia</taxon>
    </lineage>
</organism>
<evidence type="ECO:0000313" key="2">
    <source>
        <dbReference type="EMBL" id="QSZ32460.1"/>
    </source>
</evidence>
<evidence type="ECO:0000256" key="1">
    <source>
        <dbReference type="SAM" id="MobiDB-lite"/>
    </source>
</evidence>
<dbReference type="AlphaFoldDB" id="A0A8A3PBG8"/>
<gene>
    <name evidence="2" type="ORF">DSL72_002034</name>
</gene>
<protein>
    <submittedName>
        <fullName evidence="2">Uncharacterized protein</fullName>
    </submittedName>
</protein>
<name>A0A8A3PBG8_9HELO</name>
<dbReference type="Proteomes" id="UP000672032">
    <property type="component" value="Chromosome 3"/>
</dbReference>
<sequence length="185" mass="20958">MANSTSCTEKSEPDMKRKRKHKYPPTTEPKVEYIDDFFDDEFLDLKEEEEYEALSLHPTNAAGLKLKGKTHHGSESSDGVSSKKEKFTVRKFPRRKVCAVVQPSSNPHQDEHGEDLPTKLAKLKTAIENLSGDWDVIMRAPEIATIDALHENSAERDDHIFKSKKGNAAADILHKESEKMPISWD</sequence>
<dbReference type="OrthoDB" id="3548920at2759"/>
<feature type="region of interest" description="Disordered" evidence="1">
    <location>
        <begin position="1"/>
        <end position="28"/>
    </location>
</feature>
<accession>A0A8A3PBG8</accession>
<feature type="region of interest" description="Disordered" evidence="1">
    <location>
        <begin position="60"/>
        <end position="88"/>
    </location>
</feature>